<dbReference type="InterPro" id="IPR036104">
    <property type="entry name" value="BFN_sf"/>
</dbReference>
<accession>A0A6J6BCL5</accession>
<dbReference type="AlphaFoldDB" id="A0A6J6BCL5"/>
<dbReference type="PANTHER" id="PTHR15160">
    <property type="entry name" value="VON HIPPEL-LINDAU PROTEIN"/>
    <property type="match status" value="1"/>
</dbReference>
<reference evidence="2" key="1">
    <citation type="submission" date="2020-05" db="EMBL/GenBank/DDBJ databases">
        <authorList>
            <person name="Chiriac C."/>
            <person name="Salcher M."/>
            <person name="Ghai R."/>
            <person name="Kavagutti S V."/>
        </authorList>
    </citation>
    <scope>NUCLEOTIDE SEQUENCE</scope>
</reference>
<organism evidence="2">
    <name type="scientific">freshwater metagenome</name>
    <dbReference type="NCBI Taxonomy" id="449393"/>
    <lineage>
        <taxon>unclassified sequences</taxon>
        <taxon>metagenomes</taxon>
        <taxon>ecological metagenomes</taxon>
    </lineage>
</organism>
<dbReference type="PANTHER" id="PTHR15160:SF1">
    <property type="entry name" value="VON HIPPEL-LINDAU DISEASE TUMOR SUPPRESSOR"/>
    <property type="match status" value="1"/>
</dbReference>
<dbReference type="PROSITE" id="PS51658">
    <property type="entry name" value="BFN"/>
    <property type="match status" value="1"/>
</dbReference>
<sequence length="172" mass="18860">MGWGYGALVVPMELVGVRVEVPANTPVVILREQTGTQRLLPIVIGTPEASSIHAALEGIESPRPLTHDLLVEILGELDTALERIVVTDIRDHIFYAELHLRTKGRELVVSCRPSDAIAIAVRTGSPIFATENLLLQAGQQPVELADDTDEEAIIDEFRDFLDDLDPDDFKGD</sequence>
<dbReference type="GO" id="GO:0004518">
    <property type="term" value="F:nuclease activity"/>
    <property type="evidence" value="ECO:0007669"/>
    <property type="project" value="InterPro"/>
</dbReference>
<gene>
    <name evidence="2" type="ORF">UFOPK1493_00039</name>
</gene>
<name>A0A6J6BCL5_9ZZZZ</name>
<feature type="domain" description="BFN" evidence="1">
    <location>
        <begin position="9"/>
        <end position="141"/>
    </location>
</feature>
<evidence type="ECO:0000259" key="1">
    <source>
        <dbReference type="PROSITE" id="PS51658"/>
    </source>
</evidence>
<dbReference type="SUPFAM" id="SSF103256">
    <property type="entry name" value="Hypothetical protein TM0160"/>
    <property type="match status" value="1"/>
</dbReference>
<dbReference type="InterPro" id="IPR003729">
    <property type="entry name" value="Bi_nuclease_dom"/>
</dbReference>
<dbReference type="Gene3D" id="3.10.690.10">
    <property type="entry name" value="Bifunctional nuclease domain"/>
    <property type="match status" value="1"/>
</dbReference>
<dbReference type="Pfam" id="PF02577">
    <property type="entry name" value="BFN_dom"/>
    <property type="match status" value="1"/>
</dbReference>
<proteinExistence type="predicted"/>
<protein>
    <submittedName>
        <fullName evidence="2">Unannotated protein</fullName>
    </submittedName>
</protein>
<evidence type="ECO:0000313" key="2">
    <source>
        <dbReference type="EMBL" id="CAB4536711.1"/>
    </source>
</evidence>
<dbReference type="EMBL" id="CAEZSR010000001">
    <property type="protein sequence ID" value="CAB4536711.1"/>
    <property type="molecule type" value="Genomic_DNA"/>
</dbReference>